<dbReference type="SUPFAM" id="SSF54695">
    <property type="entry name" value="POZ domain"/>
    <property type="match status" value="1"/>
</dbReference>
<proteinExistence type="inferred from homology"/>
<dbReference type="Gene3D" id="3.30.710.10">
    <property type="entry name" value="Potassium Channel Kv1.1, Chain A"/>
    <property type="match status" value="1"/>
</dbReference>
<dbReference type="eggNOG" id="ENOG502QPQT">
    <property type="taxonomic scope" value="Eukaryota"/>
</dbReference>
<sequence length="560" mass="62312">MSQLCDIQIHVNGHQTFFLNEQTITKYSERLKKIIKQESRRVIEIKGFPGGPTGFELVSRFCYNNGRIKITVSNVSILHCCSIFLGMTDTVSSTNNLLQQTESFLEGMFYWSWSDIIASLKSCESIFKYAYSCGLVDKFICALLAKIAQHSDLSLIIASPSTPSSSSSPETSYGCRFSCTSTKTTPESIIKPSCSSSPSPSKAWWFDDLTILSPVIIEKISKGLGAYGAENNSLILTRFLLHYLKGCVQAQSKGGGYGGNGSYSGLADTAVHGVIFIGKCSFSCRKLFWVLRIVSNFGISKDCRAGLENMIGGMLDKATLDDLLVSGQGYGNGHDRGVYDVNLVIRLIRIFVNSNSSNSDLVGSQKLKKFGRLIDKYLGEISPDQKLTVPKFLGVAESLPDSARECFDGVYRAVDIYLESHPTLSFKERSELCRCLNYKKLTLEASKYLAKNPKIPPNVAIQALMSQHSKLPTKDEFSYHQSDTKRKIDPSTKNSQVVLYNGAGAGVIDDTERFSGENENVRLNLQTMQRRVRELEEVCREMKGHMHKLVRHNRNLPRLC</sequence>
<dbReference type="InterPro" id="IPR011333">
    <property type="entry name" value="SKP1/BTB/POZ_sf"/>
</dbReference>
<dbReference type="Proteomes" id="UP000027120">
    <property type="component" value="Unassembled WGS sequence"/>
</dbReference>
<evidence type="ECO:0000256" key="1">
    <source>
        <dbReference type="ARBA" id="ARBA00004906"/>
    </source>
</evidence>
<dbReference type="AlphaFoldDB" id="A0A067EGI8"/>
<feature type="coiled-coil region" evidence="4">
    <location>
        <begin position="518"/>
        <end position="545"/>
    </location>
</feature>
<evidence type="ECO:0000313" key="6">
    <source>
        <dbReference type="EMBL" id="KDO53030.1"/>
    </source>
</evidence>
<organism evidence="6 7">
    <name type="scientific">Citrus sinensis</name>
    <name type="common">Sweet orange</name>
    <name type="synonym">Citrus aurantium var. sinensis</name>
    <dbReference type="NCBI Taxonomy" id="2711"/>
    <lineage>
        <taxon>Eukaryota</taxon>
        <taxon>Viridiplantae</taxon>
        <taxon>Streptophyta</taxon>
        <taxon>Embryophyta</taxon>
        <taxon>Tracheophyta</taxon>
        <taxon>Spermatophyta</taxon>
        <taxon>Magnoliopsida</taxon>
        <taxon>eudicotyledons</taxon>
        <taxon>Gunneridae</taxon>
        <taxon>Pentapetalae</taxon>
        <taxon>rosids</taxon>
        <taxon>malvids</taxon>
        <taxon>Sapindales</taxon>
        <taxon>Rutaceae</taxon>
        <taxon>Aurantioideae</taxon>
        <taxon>Citrus</taxon>
    </lineage>
</organism>
<dbReference type="InterPro" id="IPR027356">
    <property type="entry name" value="NPH3_dom"/>
</dbReference>
<evidence type="ECO:0000313" key="7">
    <source>
        <dbReference type="Proteomes" id="UP000027120"/>
    </source>
</evidence>
<comment type="pathway">
    <text evidence="1">Protein modification; protein ubiquitination.</text>
</comment>
<dbReference type="Pfam" id="PF03000">
    <property type="entry name" value="NPH3"/>
    <property type="match status" value="1"/>
</dbReference>
<evidence type="ECO:0000256" key="3">
    <source>
        <dbReference type="PROSITE-ProRule" id="PRU00982"/>
    </source>
</evidence>
<evidence type="ECO:0000256" key="4">
    <source>
        <dbReference type="SAM" id="Coils"/>
    </source>
</evidence>
<dbReference type="EMBL" id="KK785023">
    <property type="protein sequence ID" value="KDO53030.1"/>
    <property type="molecule type" value="Genomic_DNA"/>
</dbReference>
<keyword evidence="4" id="KW-0175">Coiled coil</keyword>
<dbReference type="PaxDb" id="2711-XP_006484647.1"/>
<name>A0A067EGI8_CITSI</name>
<dbReference type="GO" id="GO:0016567">
    <property type="term" value="P:protein ubiquitination"/>
    <property type="evidence" value="ECO:0007669"/>
    <property type="project" value="UniProtKB-UniPathway"/>
</dbReference>
<dbReference type="SMR" id="A0A067EGI8"/>
<reference evidence="6 7" key="1">
    <citation type="submission" date="2014-04" db="EMBL/GenBank/DDBJ databases">
        <authorList>
            <consortium name="International Citrus Genome Consortium"/>
            <person name="Gmitter F."/>
            <person name="Chen C."/>
            <person name="Farmerie W."/>
            <person name="Harkins T."/>
            <person name="Desany B."/>
            <person name="Mohiuddin M."/>
            <person name="Kodira C."/>
            <person name="Borodovsky M."/>
            <person name="Lomsadze A."/>
            <person name="Burns P."/>
            <person name="Jenkins J."/>
            <person name="Prochnik S."/>
            <person name="Shu S."/>
            <person name="Chapman J."/>
            <person name="Pitluck S."/>
            <person name="Schmutz J."/>
            <person name="Rokhsar D."/>
        </authorList>
    </citation>
    <scope>NUCLEOTIDE SEQUENCE</scope>
</reference>
<dbReference type="InterPro" id="IPR043454">
    <property type="entry name" value="NPH3/RPT2-like"/>
</dbReference>
<accession>A0A067EGI8</accession>
<evidence type="ECO:0000256" key="2">
    <source>
        <dbReference type="ARBA" id="ARBA00022786"/>
    </source>
</evidence>
<keyword evidence="2" id="KW-0833">Ubl conjugation pathway</keyword>
<comment type="similarity">
    <text evidence="3">Belongs to the NPH3 family.</text>
</comment>
<dbReference type="PROSITE" id="PS51649">
    <property type="entry name" value="NPH3"/>
    <property type="match status" value="1"/>
</dbReference>
<gene>
    <name evidence="6" type="ORF">CISIN_1g008584mg</name>
</gene>
<protein>
    <recommendedName>
        <fullName evidence="5">NPH3 domain-containing protein</fullName>
    </recommendedName>
</protein>
<keyword evidence="7" id="KW-1185">Reference proteome</keyword>
<evidence type="ECO:0000259" key="5">
    <source>
        <dbReference type="PROSITE" id="PS51649"/>
    </source>
</evidence>
<dbReference type="STRING" id="2711.A0A067EGI8"/>
<feature type="domain" description="NPH3" evidence="5">
    <location>
        <begin position="203"/>
        <end position="470"/>
    </location>
</feature>
<dbReference type="PANTHER" id="PTHR32370">
    <property type="entry name" value="OS12G0117600 PROTEIN"/>
    <property type="match status" value="1"/>
</dbReference>
<dbReference type="UniPathway" id="UPA00143"/>